<name>K0RUS5_THAOC</name>
<dbReference type="Proteomes" id="UP000266841">
    <property type="component" value="Unassembled WGS sequence"/>
</dbReference>
<dbReference type="AlphaFoldDB" id="K0RUS5"/>
<dbReference type="EMBL" id="AGNL01030823">
    <property type="protein sequence ID" value="EJK56685.1"/>
    <property type="molecule type" value="Genomic_DNA"/>
</dbReference>
<accession>K0RUS5</accession>
<proteinExistence type="predicted"/>
<reference evidence="2 3" key="1">
    <citation type="journal article" date="2012" name="Genome Biol.">
        <title>Genome and low-iron response of an oceanic diatom adapted to chronic iron limitation.</title>
        <authorList>
            <person name="Lommer M."/>
            <person name="Specht M."/>
            <person name="Roy A.S."/>
            <person name="Kraemer L."/>
            <person name="Andreson R."/>
            <person name="Gutowska M.A."/>
            <person name="Wolf J."/>
            <person name="Bergner S.V."/>
            <person name="Schilhabel M.B."/>
            <person name="Klostermeier U.C."/>
            <person name="Beiko R.G."/>
            <person name="Rosenstiel P."/>
            <person name="Hippler M."/>
            <person name="Laroche J."/>
        </authorList>
    </citation>
    <scope>NUCLEOTIDE SEQUENCE [LARGE SCALE GENOMIC DNA]</scope>
    <source>
        <strain evidence="2 3">CCMP1005</strain>
    </source>
</reference>
<evidence type="ECO:0000256" key="1">
    <source>
        <dbReference type="SAM" id="MobiDB-lite"/>
    </source>
</evidence>
<gene>
    <name evidence="2" type="ORF">THAOC_23381</name>
</gene>
<sequence length="250" mass="27508">MSLFLQLSATYDRAANLLGCQSGGLAVNQCIDTEKQNSNKIKGRNFPAACGLPVWSAYPLYFRQSDLNEGNPTSYLWASSSLYSLRPDSVDRLTIQRGSCGGLSLIKEHDLGNKVSGVVPEAFKSQYPKPSDAVIAKEKKRKQEKSRKKKQVRRIERMHGSEKVLLKIEDTANEQEEVNGMEEDTGQDLEQAIIAAGLVKALSQRGVYASPTKEQCSNQNVCTSLGLRCAPASAQRVSLFQSFSYLNPLA</sequence>
<feature type="region of interest" description="Disordered" evidence="1">
    <location>
        <begin position="130"/>
        <end position="152"/>
    </location>
</feature>
<comment type="caution">
    <text evidence="2">The sequence shown here is derived from an EMBL/GenBank/DDBJ whole genome shotgun (WGS) entry which is preliminary data.</text>
</comment>
<evidence type="ECO:0000313" key="3">
    <source>
        <dbReference type="Proteomes" id="UP000266841"/>
    </source>
</evidence>
<feature type="compositionally biased region" description="Basic residues" evidence="1">
    <location>
        <begin position="138"/>
        <end position="152"/>
    </location>
</feature>
<keyword evidence="3" id="KW-1185">Reference proteome</keyword>
<evidence type="ECO:0000313" key="2">
    <source>
        <dbReference type="EMBL" id="EJK56685.1"/>
    </source>
</evidence>
<organism evidence="2 3">
    <name type="scientific">Thalassiosira oceanica</name>
    <name type="common">Marine diatom</name>
    <dbReference type="NCBI Taxonomy" id="159749"/>
    <lineage>
        <taxon>Eukaryota</taxon>
        <taxon>Sar</taxon>
        <taxon>Stramenopiles</taxon>
        <taxon>Ochrophyta</taxon>
        <taxon>Bacillariophyta</taxon>
        <taxon>Coscinodiscophyceae</taxon>
        <taxon>Thalassiosirophycidae</taxon>
        <taxon>Thalassiosirales</taxon>
        <taxon>Thalassiosiraceae</taxon>
        <taxon>Thalassiosira</taxon>
    </lineage>
</organism>
<protein>
    <submittedName>
        <fullName evidence="2">Uncharacterized protein</fullName>
    </submittedName>
</protein>